<organism evidence="1 2">
    <name type="scientific">Candidatus Phocaeicola excrementipullorum</name>
    <dbReference type="NCBI Taxonomy" id="2838731"/>
    <lineage>
        <taxon>Bacteria</taxon>
        <taxon>Pseudomonadati</taxon>
        <taxon>Bacteroidota</taxon>
        <taxon>Bacteroidia</taxon>
        <taxon>Bacteroidales</taxon>
        <taxon>Bacteroidaceae</taxon>
        <taxon>Phocaeicola</taxon>
    </lineage>
</organism>
<proteinExistence type="predicted"/>
<sequence length="294" mass="34101">MKYLNPKADPTFKKVFGEHPDLVMSLLNALLPLEEGEEITELEYLPAEMVPDNPLRKNSIVDVRCRDNRGRHFIVEMQMVWSQEFRQRVLFNASKAYVRQIEKGNDYSLLQPVYSLNLVNEVFEPELREFYHYYRLVHVEHTEKVIDGLHLVFVELPKFNPHTYSERRMQVLWLRYLTEIDERTRKVPEELLENPELKKAVDALEESAFSDGQLAAYERFWDTISVEKTLYNSGMRKGIEKGIKKGIEKGRAEGREEGIAEGRLSVARNLKQMGLDAASIAKATGLDAEAVERL</sequence>
<reference evidence="1" key="1">
    <citation type="journal article" date="2021" name="PeerJ">
        <title>Extensive microbial diversity within the chicken gut microbiome revealed by metagenomics and culture.</title>
        <authorList>
            <person name="Gilroy R."/>
            <person name="Ravi A."/>
            <person name="Getino M."/>
            <person name="Pursley I."/>
            <person name="Horton D.L."/>
            <person name="Alikhan N.F."/>
            <person name="Baker D."/>
            <person name="Gharbi K."/>
            <person name="Hall N."/>
            <person name="Watson M."/>
            <person name="Adriaenssens E.M."/>
            <person name="Foster-Nyarko E."/>
            <person name="Jarju S."/>
            <person name="Secka A."/>
            <person name="Antonio M."/>
            <person name="Oren A."/>
            <person name="Chaudhuri R.R."/>
            <person name="La Ragione R."/>
            <person name="Hildebrand F."/>
            <person name="Pallen M.J."/>
        </authorList>
    </citation>
    <scope>NUCLEOTIDE SEQUENCE</scope>
    <source>
        <strain evidence="1">8470</strain>
    </source>
</reference>
<dbReference type="PANTHER" id="PTHR41317">
    <property type="entry name" value="PD-(D_E)XK NUCLEASE FAMILY TRANSPOSASE"/>
    <property type="match status" value="1"/>
</dbReference>
<dbReference type="AlphaFoldDB" id="A0A948TML6"/>
<evidence type="ECO:0000313" key="1">
    <source>
        <dbReference type="EMBL" id="MBU3855740.1"/>
    </source>
</evidence>
<protein>
    <submittedName>
        <fullName evidence="1">Rpn family recombination-promoting nuclease/putative transposase</fullName>
    </submittedName>
</protein>
<evidence type="ECO:0000313" key="2">
    <source>
        <dbReference type="Proteomes" id="UP000784286"/>
    </source>
</evidence>
<dbReference type="PANTHER" id="PTHR41317:SF1">
    <property type="entry name" value="PD-(D_E)XK NUCLEASE FAMILY TRANSPOSASE"/>
    <property type="match status" value="1"/>
</dbReference>
<dbReference type="Proteomes" id="UP000784286">
    <property type="component" value="Unassembled WGS sequence"/>
</dbReference>
<name>A0A948TML6_9BACT</name>
<dbReference type="NCBIfam" id="TIGR01784">
    <property type="entry name" value="T_den_put_tspse"/>
    <property type="match status" value="1"/>
</dbReference>
<dbReference type="EMBL" id="JAHLFJ010000042">
    <property type="protein sequence ID" value="MBU3855740.1"/>
    <property type="molecule type" value="Genomic_DNA"/>
</dbReference>
<dbReference type="Pfam" id="PF12784">
    <property type="entry name" value="PDDEXK_2"/>
    <property type="match status" value="1"/>
</dbReference>
<accession>A0A948TML6</accession>
<gene>
    <name evidence="1" type="ORF">H9928_04130</name>
</gene>
<dbReference type="InterPro" id="IPR010106">
    <property type="entry name" value="RpnA"/>
</dbReference>
<reference evidence="1" key="2">
    <citation type="submission" date="2021-04" db="EMBL/GenBank/DDBJ databases">
        <authorList>
            <person name="Gilroy R."/>
        </authorList>
    </citation>
    <scope>NUCLEOTIDE SEQUENCE</scope>
    <source>
        <strain evidence="1">8470</strain>
    </source>
</reference>
<comment type="caution">
    <text evidence="1">The sequence shown here is derived from an EMBL/GenBank/DDBJ whole genome shotgun (WGS) entry which is preliminary data.</text>
</comment>